<proteinExistence type="predicted"/>
<evidence type="ECO:0000313" key="1">
    <source>
        <dbReference type="EMBL" id="EAT85682.1"/>
    </source>
</evidence>
<accession>Q0UMI3</accession>
<protein>
    <submittedName>
        <fullName evidence="1">Uncharacterized protein</fullName>
    </submittedName>
</protein>
<dbReference type="EMBL" id="CH445334">
    <property type="protein sequence ID" value="EAT85682.1"/>
    <property type="molecule type" value="Genomic_DNA"/>
</dbReference>
<organism evidence="1 2">
    <name type="scientific">Phaeosphaeria nodorum (strain SN15 / ATCC MYA-4574 / FGSC 10173)</name>
    <name type="common">Glume blotch fungus</name>
    <name type="synonym">Parastagonospora nodorum</name>
    <dbReference type="NCBI Taxonomy" id="321614"/>
    <lineage>
        <taxon>Eukaryota</taxon>
        <taxon>Fungi</taxon>
        <taxon>Dikarya</taxon>
        <taxon>Ascomycota</taxon>
        <taxon>Pezizomycotina</taxon>
        <taxon>Dothideomycetes</taxon>
        <taxon>Pleosporomycetidae</taxon>
        <taxon>Pleosporales</taxon>
        <taxon>Pleosporineae</taxon>
        <taxon>Phaeosphaeriaceae</taxon>
        <taxon>Parastagonospora</taxon>
    </lineage>
</organism>
<dbReference type="RefSeq" id="XP_001797386.1">
    <property type="nucleotide sequence ID" value="XM_001797334.1"/>
</dbReference>
<gene>
    <name evidence="1" type="ORF">SNOG_07031</name>
</gene>
<evidence type="ECO:0000313" key="2">
    <source>
        <dbReference type="Proteomes" id="UP000001055"/>
    </source>
</evidence>
<dbReference type="AlphaFoldDB" id="Q0UMI3"/>
<dbReference type="HOGENOM" id="CLU_3242354_0_0_1"/>
<reference evidence="2" key="1">
    <citation type="journal article" date="2007" name="Plant Cell">
        <title>Dothideomycete-plant interactions illuminated by genome sequencing and EST analysis of the wheat pathogen Stagonospora nodorum.</title>
        <authorList>
            <person name="Hane J.K."/>
            <person name="Lowe R.G."/>
            <person name="Solomon P.S."/>
            <person name="Tan K.C."/>
            <person name="Schoch C.L."/>
            <person name="Spatafora J.W."/>
            <person name="Crous P.W."/>
            <person name="Kodira C."/>
            <person name="Birren B.W."/>
            <person name="Galagan J.E."/>
            <person name="Torriani S.F."/>
            <person name="McDonald B.A."/>
            <person name="Oliver R.P."/>
        </authorList>
    </citation>
    <scope>NUCLEOTIDE SEQUENCE [LARGE SCALE GENOMIC DNA]</scope>
    <source>
        <strain evidence="2">SN15 / ATCC MYA-4574 / FGSC 10173</strain>
    </source>
</reference>
<dbReference type="GeneID" id="5974276"/>
<name>Q0UMI3_PHANO</name>
<sequence length="43" mass="4833">MGGSIALRRLLRLETCSRAAAGMCWDGEEWINEVHAKEDAKEE</sequence>
<dbReference type="Proteomes" id="UP000001055">
    <property type="component" value="Unassembled WGS sequence"/>
</dbReference>
<dbReference type="KEGG" id="pno:SNOG_07031"/>
<dbReference type="InParanoid" id="Q0UMI3"/>